<comment type="caution">
    <text evidence="3">The sequence shown here is derived from an EMBL/GenBank/DDBJ whole genome shotgun (WGS) entry which is preliminary data.</text>
</comment>
<sequence length="411" mass="44264">MKKMTFKMCAYILSMMYLISSCSSDDNSEPSNPDGGGTSPEKSGVSLFVITDPNTSSGLLISSEEMFSGTIDISKVSNATQIAAARTTGLAIDGAVYHTSNSAGDNGIQKFGYQNNAFTDEGFIAVNEKIFTFEVVSPTKGYYTDANRSRTAIQTFNPSTMQRTGEIDITEAITPILTDEVTSTRIGSFMLESKGKLYTQVFFLKEDGTHAFDISYVAVFDTTNDTFIGLTQHNDYIWLGFERKNSNYATVADNGDIYLASPVGNTSDPAHSKCIRIKAGSNQIDPSWKLDFNEFIGGNSFCLAGPAVVGDKLYIKLKSSAINSDYSNLGEEDVDAYMVDINTKKITKIAGIPSSGSISSSISGPVVIDGLVYFAVSNSNYQGYYTYNPANGEVNEAFSLSGGVPSQLSPL</sequence>
<dbReference type="SUPFAM" id="SSF50998">
    <property type="entry name" value="Quinoprotein alcohol dehydrogenase-like"/>
    <property type="match status" value="1"/>
</dbReference>
<organism evidence="3 4">
    <name type="scientific">Aquimarina hainanensis</name>
    <dbReference type="NCBI Taxonomy" id="1578017"/>
    <lineage>
        <taxon>Bacteria</taxon>
        <taxon>Pseudomonadati</taxon>
        <taxon>Bacteroidota</taxon>
        <taxon>Flavobacteriia</taxon>
        <taxon>Flavobacteriales</taxon>
        <taxon>Flavobacteriaceae</taxon>
        <taxon>Aquimarina</taxon>
    </lineage>
</organism>
<evidence type="ECO:0000256" key="1">
    <source>
        <dbReference type="SAM" id="MobiDB-lite"/>
    </source>
</evidence>
<protein>
    <submittedName>
        <fullName evidence="3">DUF4374 domain-containing protein</fullName>
    </submittedName>
</protein>
<evidence type="ECO:0000313" key="4">
    <source>
        <dbReference type="Proteomes" id="UP001597459"/>
    </source>
</evidence>
<dbReference type="PROSITE" id="PS51257">
    <property type="entry name" value="PROKAR_LIPOPROTEIN"/>
    <property type="match status" value="1"/>
</dbReference>
<dbReference type="InterPro" id="IPR011047">
    <property type="entry name" value="Quinoprotein_ADH-like_sf"/>
</dbReference>
<gene>
    <name evidence="3" type="ORF">ACFSTE_11175</name>
</gene>
<dbReference type="RefSeq" id="WP_176028972.1">
    <property type="nucleotide sequence ID" value="NZ_JBHSJV010000001.1"/>
</dbReference>
<reference evidence="4" key="1">
    <citation type="journal article" date="2019" name="Int. J. Syst. Evol. Microbiol.">
        <title>The Global Catalogue of Microorganisms (GCM) 10K type strain sequencing project: providing services to taxonomists for standard genome sequencing and annotation.</title>
        <authorList>
            <consortium name="The Broad Institute Genomics Platform"/>
            <consortium name="The Broad Institute Genome Sequencing Center for Infectious Disease"/>
            <person name="Wu L."/>
            <person name="Ma J."/>
        </authorList>
    </citation>
    <scope>NUCLEOTIDE SEQUENCE [LARGE SCALE GENOMIC DNA]</scope>
    <source>
        <strain evidence="4">KCTC 42423</strain>
    </source>
</reference>
<evidence type="ECO:0000313" key="3">
    <source>
        <dbReference type="EMBL" id="MFD2591387.1"/>
    </source>
</evidence>
<accession>A0ABW5N8N6</accession>
<keyword evidence="2" id="KW-0732">Signal</keyword>
<dbReference type="EMBL" id="JBHULX010000021">
    <property type="protein sequence ID" value="MFD2591387.1"/>
    <property type="molecule type" value="Genomic_DNA"/>
</dbReference>
<feature type="signal peptide" evidence="2">
    <location>
        <begin position="1"/>
        <end position="24"/>
    </location>
</feature>
<feature type="compositionally biased region" description="Low complexity" evidence="1">
    <location>
        <begin position="24"/>
        <end position="33"/>
    </location>
</feature>
<name>A0ABW5N8N6_9FLAO</name>
<evidence type="ECO:0000256" key="2">
    <source>
        <dbReference type="SAM" id="SignalP"/>
    </source>
</evidence>
<keyword evidence="4" id="KW-1185">Reference proteome</keyword>
<feature type="chain" id="PRO_5046912862" evidence="2">
    <location>
        <begin position="25"/>
        <end position="411"/>
    </location>
</feature>
<dbReference type="Proteomes" id="UP001597459">
    <property type="component" value="Unassembled WGS sequence"/>
</dbReference>
<feature type="region of interest" description="Disordered" evidence="1">
    <location>
        <begin position="24"/>
        <end position="44"/>
    </location>
</feature>
<proteinExistence type="predicted"/>